<dbReference type="SMART" id="SM00490">
    <property type="entry name" value="HELICc"/>
    <property type="match status" value="1"/>
</dbReference>
<evidence type="ECO:0000259" key="7">
    <source>
        <dbReference type="PROSITE" id="PS51194"/>
    </source>
</evidence>
<dbReference type="InterPro" id="IPR035901">
    <property type="entry name" value="GIY-YIG_endonuc_sf"/>
</dbReference>
<dbReference type="GO" id="GO:0009380">
    <property type="term" value="C:excinuclease repair complex"/>
    <property type="evidence" value="ECO:0007669"/>
    <property type="project" value="InterPro"/>
</dbReference>
<dbReference type="Pfam" id="PF04851">
    <property type="entry name" value="ResIII"/>
    <property type="match status" value="1"/>
</dbReference>
<dbReference type="PROSITE" id="PS51194">
    <property type="entry name" value="HELICASE_CTER"/>
    <property type="match status" value="1"/>
</dbReference>
<dbReference type="SMART" id="SM00487">
    <property type="entry name" value="DEXDc"/>
    <property type="match status" value="1"/>
</dbReference>
<feature type="domain" description="GIY-YIG" evidence="4">
    <location>
        <begin position="737"/>
        <end position="822"/>
    </location>
</feature>
<dbReference type="Pfam" id="PF00271">
    <property type="entry name" value="Helicase_C"/>
    <property type="match status" value="1"/>
</dbReference>
<dbReference type="InterPro" id="IPR027417">
    <property type="entry name" value="P-loop_NTPase"/>
</dbReference>
<feature type="region of interest" description="Disordered" evidence="3">
    <location>
        <begin position="691"/>
        <end position="718"/>
    </location>
</feature>
<dbReference type="InterPro" id="IPR004807">
    <property type="entry name" value="UvrB"/>
</dbReference>
<dbReference type="InterPro" id="IPR006935">
    <property type="entry name" value="Helicase/UvrB_N"/>
</dbReference>
<dbReference type="PANTHER" id="PTHR24029">
    <property type="entry name" value="UVRABC SYSTEM PROTEIN B"/>
    <property type="match status" value="1"/>
</dbReference>
<dbReference type="SMART" id="SM00465">
    <property type="entry name" value="GIYc"/>
    <property type="match status" value="1"/>
</dbReference>
<keyword evidence="2" id="KW-0267">Excision nuclease</keyword>
<proteinExistence type="predicted"/>
<dbReference type="GO" id="GO:0016887">
    <property type="term" value="F:ATP hydrolysis activity"/>
    <property type="evidence" value="ECO:0007669"/>
    <property type="project" value="InterPro"/>
</dbReference>
<evidence type="ECO:0000259" key="6">
    <source>
        <dbReference type="PROSITE" id="PS51192"/>
    </source>
</evidence>
<keyword evidence="2" id="KW-0234">DNA repair</keyword>
<dbReference type="InterPro" id="IPR000305">
    <property type="entry name" value="GIY-YIG_endonuc"/>
</dbReference>
<dbReference type="CDD" id="cd10434">
    <property type="entry name" value="GIY-YIG_UvrC_Cho"/>
    <property type="match status" value="1"/>
</dbReference>
<reference evidence="8" key="1">
    <citation type="submission" date="2021-01" db="EMBL/GenBank/DDBJ databases">
        <authorList>
            <person name="Corre E."/>
            <person name="Pelletier E."/>
            <person name="Niang G."/>
            <person name="Scheremetjew M."/>
            <person name="Finn R."/>
            <person name="Kale V."/>
            <person name="Holt S."/>
            <person name="Cochrane G."/>
            <person name="Meng A."/>
            <person name="Brown T."/>
            <person name="Cohen L."/>
        </authorList>
    </citation>
    <scope>NUCLEOTIDE SEQUENCE</scope>
    <source>
        <strain evidence="8">CCMP 769</strain>
    </source>
</reference>
<evidence type="ECO:0000256" key="2">
    <source>
        <dbReference type="ARBA" id="ARBA00022881"/>
    </source>
</evidence>
<dbReference type="InterPro" id="IPR001650">
    <property type="entry name" value="Helicase_C-like"/>
</dbReference>
<dbReference type="GO" id="GO:0009381">
    <property type="term" value="F:excinuclease ABC activity"/>
    <property type="evidence" value="ECO:0007669"/>
    <property type="project" value="InterPro"/>
</dbReference>
<dbReference type="InterPro" id="IPR014001">
    <property type="entry name" value="Helicase_ATP-bd"/>
</dbReference>
<dbReference type="AlphaFoldDB" id="A0A7S3A122"/>
<keyword evidence="1" id="KW-0228">DNA excision</keyword>
<dbReference type="PROSITE" id="PS50165">
    <property type="entry name" value="UVRC"/>
    <property type="match status" value="1"/>
</dbReference>
<dbReference type="Pfam" id="PF08459">
    <property type="entry name" value="UvrC_RNaseH_dom"/>
    <property type="match status" value="1"/>
</dbReference>
<dbReference type="PROSITE" id="PS51192">
    <property type="entry name" value="HELICASE_ATP_BIND_1"/>
    <property type="match status" value="1"/>
</dbReference>
<evidence type="ECO:0000259" key="4">
    <source>
        <dbReference type="PROSITE" id="PS50164"/>
    </source>
</evidence>
<dbReference type="InterPro" id="IPR001162">
    <property type="entry name" value="UvrC_RNase_H_dom"/>
</dbReference>
<evidence type="ECO:0000313" key="8">
    <source>
        <dbReference type="EMBL" id="CAE0055973.1"/>
    </source>
</evidence>
<organism evidence="8">
    <name type="scientific">Rhodosorus marinus</name>
    <dbReference type="NCBI Taxonomy" id="101924"/>
    <lineage>
        <taxon>Eukaryota</taxon>
        <taxon>Rhodophyta</taxon>
        <taxon>Stylonematophyceae</taxon>
        <taxon>Stylonematales</taxon>
        <taxon>Stylonemataceae</taxon>
        <taxon>Rhodosorus</taxon>
    </lineage>
</organism>
<dbReference type="GO" id="GO:0006289">
    <property type="term" value="P:nucleotide-excision repair"/>
    <property type="evidence" value="ECO:0007669"/>
    <property type="project" value="InterPro"/>
</dbReference>
<dbReference type="EMBL" id="HBHW01031050">
    <property type="protein sequence ID" value="CAE0055973.1"/>
    <property type="molecule type" value="Transcribed_RNA"/>
</dbReference>
<dbReference type="GO" id="GO:0005524">
    <property type="term" value="F:ATP binding"/>
    <property type="evidence" value="ECO:0007669"/>
    <property type="project" value="InterPro"/>
</dbReference>
<keyword evidence="2" id="KW-0227">DNA damage</keyword>
<dbReference type="PROSITE" id="PS50164">
    <property type="entry name" value="GIY_YIG"/>
    <property type="match status" value="1"/>
</dbReference>
<feature type="domain" description="Helicase ATP-binding" evidence="6">
    <location>
        <begin position="72"/>
        <end position="196"/>
    </location>
</feature>
<dbReference type="InterPro" id="IPR038476">
    <property type="entry name" value="UvrC_RNase_H_dom_sf"/>
</dbReference>
<dbReference type="Gene3D" id="3.40.1440.10">
    <property type="entry name" value="GIY-YIG endonuclease"/>
    <property type="match status" value="1"/>
</dbReference>
<dbReference type="Gene3D" id="3.40.50.300">
    <property type="entry name" value="P-loop containing nucleotide triphosphate hydrolases"/>
    <property type="match status" value="3"/>
</dbReference>
<accession>A0A7S3A122</accession>
<dbReference type="InterPro" id="IPR047296">
    <property type="entry name" value="GIY-YIG_UvrC_Cho"/>
</dbReference>
<dbReference type="Gene3D" id="3.30.420.340">
    <property type="entry name" value="UvrC, RNAse H endonuclease domain"/>
    <property type="match status" value="1"/>
</dbReference>
<evidence type="ECO:0008006" key="9">
    <source>
        <dbReference type="Google" id="ProtNLM"/>
    </source>
</evidence>
<feature type="domain" description="UvrC family homology region profile" evidence="5">
    <location>
        <begin position="953"/>
        <end position="1056"/>
    </location>
</feature>
<dbReference type="SUPFAM" id="SSF52540">
    <property type="entry name" value="P-loop containing nucleoside triphosphate hydrolases"/>
    <property type="match status" value="2"/>
</dbReference>
<sequence>MKPEIDCLGSGRSICFLGALNVEMIRRFVQRRPGRWVAPRQGRYLSSLKAKFMVDTDLEPTADQPQAIDAASEYLKGNNFTLLKGATGTGKTFVMAHTIARTKKPTLILSHNKTLAAQLARELRSFLPNSAVELFISYYDSFQPEAYNPKSGTYIAKLATVNKEIDALRHRATKALVEREDVVIVASVSCIYGLGLPKEYLQSVKHFEVGQAITMEEIVAQVQELMYEMVRTPLDLKQACFYSTGSDEISVWPPYLSAPTRIALEHGTIRSIQALDTREFHGNTQLAFPDAGSVSTNDKKLVLYPARHHVTPESRREEAATRIRAEMEHRVEELIREGQGDAAERLRTRTTEDMKMLEELGFCAGVENYSRHLALRNEGDPPDTLITFYNEAFGANKWLLIVDESHVALPQLCAMYRGDRKRKETLVSHGFRLPSALDNRPLKESEFWDKIESALFVSATPSKKELAMSKHRIVEMAIRPTGVMDPKIEIAKTENQLEQVVREIGDRAERDERTLVMAITKRDAEDLAEYLQSRGVKAAYLHSGLKIVQRSEVISRLQRADIDCIVGVNLLREGIDLPEVSLVCIMDADKQGFLRSKSSLLQMVGRAARHVNGTAIFFAEKTSPAMRECIAETDVRRGKQLRYLLENDLQPTSARSREVASIFEMEKENRTEGEVDGMDWEAVSRVLEEHMQRKKASKDDNLTLSGNTTDGDEDKSSPRYMPAHLANLKNQVKSLPVKTGVYMWKSGSGEDAEILYIGKAKNLRSRVSSYLRETAVTARGTRLAAMLIRARSIDVVVTPGGERDALLLEADLIKKHRPLYNVLLRDSRYYPFIVITEKTDKQLPKLMTSVRSDLEGARYFGPFTSPAALRRVMELLEAALNLRHLRFQLRFGGESVEGEYLDAVAMAARILEGDALGVARELFQLGREQSARIVLAIDKTGLDGDENARSWRRVQENAKAARELSQLLDIPKIPRRIEAFDVSHFYGQYTVASRVVFLDGEPARHLYRSYKLEQVNDDFSSINKAVSKRLKSKEQLPDLMIIDGGKGQLSAAVNAIKDAGNVDELRVCAIAKQEEEIFVPGQLKSLDTNIESAAMLLVRHVRDESHRHAISKMRNARGRDVFREDSKFSAQSKQSVES</sequence>
<feature type="compositionally biased region" description="Basic and acidic residues" evidence="3">
    <location>
        <begin position="691"/>
        <end position="701"/>
    </location>
</feature>
<evidence type="ECO:0000256" key="1">
    <source>
        <dbReference type="ARBA" id="ARBA00022769"/>
    </source>
</evidence>
<evidence type="ECO:0000256" key="3">
    <source>
        <dbReference type="SAM" id="MobiDB-lite"/>
    </source>
</evidence>
<name>A0A7S3A122_9RHOD</name>
<protein>
    <recommendedName>
        <fullName evidence="9">Excinuclease ABC subunit B</fullName>
    </recommendedName>
</protein>
<dbReference type="PANTHER" id="PTHR24029:SF0">
    <property type="entry name" value="UVRABC SYSTEM PROTEIN B"/>
    <property type="match status" value="1"/>
</dbReference>
<gene>
    <name evidence="8" type="ORF">RMAR00112_LOCUS24010</name>
</gene>
<dbReference type="SUPFAM" id="SSF82771">
    <property type="entry name" value="GIY-YIG endonuclease"/>
    <property type="match status" value="1"/>
</dbReference>
<dbReference type="GO" id="GO:0003677">
    <property type="term" value="F:DNA binding"/>
    <property type="evidence" value="ECO:0007669"/>
    <property type="project" value="InterPro"/>
</dbReference>
<evidence type="ECO:0000259" key="5">
    <source>
        <dbReference type="PROSITE" id="PS50165"/>
    </source>
</evidence>
<feature type="domain" description="Helicase C-terminal" evidence="7">
    <location>
        <begin position="496"/>
        <end position="660"/>
    </location>
</feature>